<evidence type="ECO:0000256" key="1">
    <source>
        <dbReference type="ARBA" id="ARBA00004651"/>
    </source>
</evidence>
<dbReference type="GO" id="GO:0055085">
    <property type="term" value="P:transmembrane transport"/>
    <property type="evidence" value="ECO:0007669"/>
    <property type="project" value="InterPro"/>
</dbReference>
<dbReference type="CDD" id="cd06261">
    <property type="entry name" value="TM_PBP2"/>
    <property type="match status" value="1"/>
</dbReference>
<dbReference type="SUPFAM" id="SSF161098">
    <property type="entry name" value="MetI-like"/>
    <property type="match status" value="1"/>
</dbReference>
<evidence type="ECO:0000313" key="10">
    <source>
        <dbReference type="EMBL" id="OHT18103.1"/>
    </source>
</evidence>
<proteinExistence type="inferred from homology"/>
<feature type="transmembrane region" description="Helical" evidence="8">
    <location>
        <begin position="247"/>
        <end position="268"/>
    </location>
</feature>
<dbReference type="Pfam" id="PF00528">
    <property type="entry name" value="BPD_transp_1"/>
    <property type="match status" value="1"/>
</dbReference>
<evidence type="ECO:0000256" key="4">
    <source>
        <dbReference type="ARBA" id="ARBA00022475"/>
    </source>
</evidence>
<dbReference type="PANTHER" id="PTHR43848">
    <property type="entry name" value="PUTRESCINE TRANSPORT SYSTEM PERMEASE PROTEIN POTI"/>
    <property type="match status" value="1"/>
</dbReference>
<keyword evidence="7 8" id="KW-0472">Membrane</keyword>
<dbReference type="RefSeq" id="WP_070931629.1">
    <property type="nucleotide sequence ID" value="NZ_MIPT01000001.1"/>
</dbReference>
<dbReference type="PANTHER" id="PTHR43848:SF2">
    <property type="entry name" value="PUTRESCINE TRANSPORT SYSTEM PERMEASE PROTEIN POTI"/>
    <property type="match status" value="1"/>
</dbReference>
<keyword evidence="4" id="KW-1003">Cell membrane</keyword>
<evidence type="ECO:0000256" key="3">
    <source>
        <dbReference type="ARBA" id="ARBA00022448"/>
    </source>
</evidence>
<organism evidence="10 11">
    <name type="scientific">Edaphosphingomonas haloaromaticamans</name>
    <dbReference type="NCBI Taxonomy" id="653954"/>
    <lineage>
        <taxon>Bacteria</taxon>
        <taxon>Pseudomonadati</taxon>
        <taxon>Pseudomonadota</taxon>
        <taxon>Alphaproteobacteria</taxon>
        <taxon>Sphingomonadales</taxon>
        <taxon>Rhizorhabdaceae</taxon>
        <taxon>Edaphosphingomonas</taxon>
    </lineage>
</organism>
<dbReference type="Gene3D" id="1.10.3720.10">
    <property type="entry name" value="MetI-like"/>
    <property type="match status" value="1"/>
</dbReference>
<feature type="transmembrane region" description="Helical" evidence="8">
    <location>
        <begin position="108"/>
        <end position="129"/>
    </location>
</feature>
<keyword evidence="3 8" id="KW-0813">Transport</keyword>
<evidence type="ECO:0000256" key="7">
    <source>
        <dbReference type="ARBA" id="ARBA00023136"/>
    </source>
</evidence>
<dbReference type="Proteomes" id="UP000179467">
    <property type="component" value="Unassembled WGS sequence"/>
</dbReference>
<feature type="transmembrane region" description="Helical" evidence="8">
    <location>
        <begin position="141"/>
        <end position="164"/>
    </location>
</feature>
<evidence type="ECO:0000256" key="6">
    <source>
        <dbReference type="ARBA" id="ARBA00022989"/>
    </source>
</evidence>
<dbReference type="GO" id="GO:0005886">
    <property type="term" value="C:plasma membrane"/>
    <property type="evidence" value="ECO:0007669"/>
    <property type="project" value="UniProtKB-SubCell"/>
</dbReference>
<evidence type="ECO:0000313" key="11">
    <source>
        <dbReference type="Proteomes" id="UP000179467"/>
    </source>
</evidence>
<dbReference type="InterPro" id="IPR000515">
    <property type="entry name" value="MetI-like"/>
</dbReference>
<dbReference type="EMBL" id="MIPT01000001">
    <property type="protein sequence ID" value="OHT18103.1"/>
    <property type="molecule type" value="Genomic_DNA"/>
</dbReference>
<feature type="transmembrane region" description="Helical" evidence="8">
    <location>
        <begin position="20"/>
        <end position="40"/>
    </location>
</feature>
<gene>
    <name evidence="10" type="primary">ydcV</name>
    <name evidence="10" type="ORF">BHE75_00072</name>
</gene>
<comment type="similarity">
    <text evidence="2">Belongs to the binding-protein-dependent transport system permease family. CysTW subfamily.</text>
</comment>
<reference evidence="10 11" key="1">
    <citation type="submission" date="2016-09" db="EMBL/GenBank/DDBJ databases">
        <title>Metabolic pathway, cell adaptation mechanisms and a novel monoxygenase revealed through proteogenomic-transcription analysis of a Sphingomonas haloaromaticamans strain degrading the fungicide ortho-phenylphenol.</title>
        <authorList>
            <person name="Perruchon C."/>
            <person name="Papadopoulou E.S."/>
            <person name="Rousidou C."/>
            <person name="Vasileiadis S."/>
            <person name="Tanou G."/>
            <person name="Amoutzias G."/>
            <person name="Molassiotis A."/>
            <person name="Karpouzas D.G."/>
        </authorList>
    </citation>
    <scope>NUCLEOTIDE SEQUENCE [LARGE SCALE GENOMIC DNA]</scope>
    <source>
        <strain evidence="10 11">P3</strain>
    </source>
</reference>
<evidence type="ECO:0000259" key="9">
    <source>
        <dbReference type="PROSITE" id="PS50928"/>
    </source>
</evidence>
<keyword evidence="5 8" id="KW-0812">Transmembrane</keyword>
<dbReference type="OrthoDB" id="9808399at2"/>
<name>A0A1S1H9V2_9SPHN</name>
<evidence type="ECO:0000256" key="2">
    <source>
        <dbReference type="ARBA" id="ARBA00007069"/>
    </source>
</evidence>
<dbReference type="InterPro" id="IPR051789">
    <property type="entry name" value="Bact_Polyamine_Transport"/>
</dbReference>
<keyword evidence="6 8" id="KW-1133">Transmembrane helix</keyword>
<feature type="domain" description="ABC transmembrane type-1" evidence="9">
    <location>
        <begin position="70"/>
        <end position="265"/>
    </location>
</feature>
<keyword evidence="11" id="KW-1185">Reference proteome</keyword>
<dbReference type="InterPro" id="IPR035906">
    <property type="entry name" value="MetI-like_sf"/>
</dbReference>
<comment type="subcellular location">
    <subcellularLocation>
        <location evidence="1 8">Cell membrane</location>
        <topology evidence="1 8">Multi-pass membrane protein</topology>
    </subcellularLocation>
</comment>
<accession>A0A1S1H9V2</accession>
<comment type="caution">
    <text evidence="10">The sequence shown here is derived from an EMBL/GenBank/DDBJ whole genome shotgun (WGS) entry which is preliminary data.</text>
</comment>
<protein>
    <submittedName>
        <fullName evidence="10">Inner membrane ABC transporter permease protein YdcV</fullName>
    </submittedName>
</protein>
<sequence>MRREAAGPLDYLARWPLRLWIGLVALFLYAPLVTLMLFSFNESKRNIVWTGFTFDWYFKAFRNAGLLEAFTNSLAIAAIATAISVVLGALVAVACWRFRFPLKPAFEGVLALPIVVPEICMGVAMLVFFARVMPWPAGLPWPFNLGAIIIAHVSFCFPFVAVIVRARLASFNRELEEAAKDLGASEWRAFIDVLVPHMRPALVAGALLAFTLSLDDFVITFFTAGPDTVTFPVKVYSMVRFSVTPEVNAASTVLILLTVALTAVGLRLQGRDIARSRGI</sequence>
<feature type="transmembrane region" description="Helical" evidence="8">
    <location>
        <begin position="201"/>
        <end position="224"/>
    </location>
</feature>
<dbReference type="PROSITE" id="PS50928">
    <property type="entry name" value="ABC_TM1"/>
    <property type="match status" value="1"/>
</dbReference>
<feature type="transmembrane region" description="Helical" evidence="8">
    <location>
        <begin position="74"/>
        <end position="96"/>
    </location>
</feature>
<evidence type="ECO:0000256" key="8">
    <source>
        <dbReference type="RuleBase" id="RU363032"/>
    </source>
</evidence>
<dbReference type="AlphaFoldDB" id="A0A1S1H9V2"/>
<evidence type="ECO:0000256" key="5">
    <source>
        <dbReference type="ARBA" id="ARBA00022692"/>
    </source>
</evidence>